<evidence type="ECO:0008006" key="4">
    <source>
        <dbReference type="Google" id="ProtNLM"/>
    </source>
</evidence>
<keyword evidence="1" id="KW-1133">Transmembrane helix</keyword>
<evidence type="ECO:0000313" key="3">
    <source>
        <dbReference type="Proteomes" id="UP000290958"/>
    </source>
</evidence>
<feature type="transmembrane region" description="Helical" evidence="1">
    <location>
        <begin position="27"/>
        <end position="49"/>
    </location>
</feature>
<dbReference type="Proteomes" id="UP000290958">
    <property type="component" value="Unassembled WGS sequence"/>
</dbReference>
<evidence type="ECO:0000256" key="1">
    <source>
        <dbReference type="SAM" id="Phobius"/>
    </source>
</evidence>
<dbReference type="AlphaFoldDB" id="A0A4Q1KNV1"/>
<reference evidence="3" key="1">
    <citation type="submission" date="2019-01" db="EMBL/GenBank/DDBJ databases">
        <title>Cytophagaceae bacterium strain CAR-16.</title>
        <authorList>
            <person name="Chen W.-M."/>
        </authorList>
    </citation>
    <scope>NUCLEOTIDE SEQUENCE [LARGE SCALE GENOMIC DNA]</scope>
    <source>
        <strain evidence="3">CHR27</strain>
    </source>
</reference>
<organism evidence="2 3">
    <name type="scientific">Sphingobium fluviale</name>
    <dbReference type="NCBI Taxonomy" id="2506423"/>
    <lineage>
        <taxon>Bacteria</taxon>
        <taxon>Pseudomonadati</taxon>
        <taxon>Pseudomonadota</taxon>
        <taxon>Alphaproteobacteria</taxon>
        <taxon>Sphingomonadales</taxon>
        <taxon>Sphingomonadaceae</taxon>
        <taxon>Sphingobium</taxon>
    </lineage>
</organism>
<keyword evidence="3" id="KW-1185">Reference proteome</keyword>
<comment type="caution">
    <text evidence="2">The sequence shown here is derived from an EMBL/GenBank/DDBJ whole genome shotgun (WGS) entry which is preliminary data.</text>
</comment>
<name>A0A4Q1KNV1_9SPHN</name>
<keyword evidence="1" id="KW-0472">Membrane</keyword>
<gene>
    <name evidence="2" type="ORF">EQG66_03320</name>
</gene>
<accession>A0A4Q1KNV1</accession>
<evidence type="ECO:0000313" key="2">
    <source>
        <dbReference type="EMBL" id="RXR30524.1"/>
    </source>
</evidence>
<dbReference type="EMBL" id="SBKP01000002">
    <property type="protein sequence ID" value="RXR30524.1"/>
    <property type="molecule type" value="Genomic_DNA"/>
</dbReference>
<sequence length="124" mass="13509">MPPQPAGPPPATPVGGFDFNRPTIIGLLYAGSLLTGVSGLIGLVLAYVWKAEPHEPWEATHYTYLIRTFWFGLAGCVLGALTLIILIGFVIMTITCIWMLIRTVLSLVKAQQRAAMPDPQTLLF</sequence>
<feature type="transmembrane region" description="Helical" evidence="1">
    <location>
        <begin position="69"/>
        <end position="101"/>
    </location>
</feature>
<protein>
    <recommendedName>
        <fullName evidence="4">DUF4870 domain-containing protein</fullName>
    </recommendedName>
</protein>
<keyword evidence="1" id="KW-0812">Transmembrane</keyword>
<proteinExistence type="predicted"/>
<dbReference type="OrthoDB" id="5405464at2"/>